<evidence type="ECO:0000313" key="3">
    <source>
        <dbReference type="Proteomes" id="UP001596052"/>
    </source>
</evidence>
<sequence length="96" mass="10184">MPEPRKPANGRRDLDGDGDIDLADDPSLDLDHNGRIEGEDREGQDIDADNDIDASDRALAAKQSVGAVLGMAKVGQNSQKAEGESQKQSSTGPKVR</sequence>
<feature type="compositionally biased region" description="Basic and acidic residues" evidence="1">
    <location>
        <begin position="1"/>
        <end position="15"/>
    </location>
</feature>
<protein>
    <submittedName>
        <fullName evidence="2">Uncharacterized protein</fullName>
    </submittedName>
</protein>
<reference evidence="3" key="1">
    <citation type="journal article" date="2019" name="Int. J. Syst. Evol. Microbiol.">
        <title>The Global Catalogue of Microorganisms (GCM) 10K type strain sequencing project: providing services to taxonomists for standard genome sequencing and annotation.</title>
        <authorList>
            <consortium name="The Broad Institute Genomics Platform"/>
            <consortium name="The Broad Institute Genome Sequencing Center for Infectious Disease"/>
            <person name="Wu L."/>
            <person name="Ma J."/>
        </authorList>
    </citation>
    <scope>NUCLEOTIDE SEQUENCE [LARGE SCALE GENOMIC DNA]</scope>
    <source>
        <strain evidence="3">CGMCC 4.1469</strain>
    </source>
</reference>
<evidence type="ECO:0000313" key="2">
    <source>
        <dbReference type="EMBL" id="MFC5453291.1"/>
    </source>
</evidence>
<dbReference type="Proteomes" id="UP001596052">
    <property type="component" value="Unassembled WGS sequence"/>
</dbReference>
<feature type="compositionally biased region" description="Basic and acidic residues" evidence="1">
    <location>
        <begin position="29"/>
        <end position="44"/>
    </location>
</feature>
<name>A0ABW0KKR2_9BACT</name>
<dbReference type="EMBL" id="JBHSMQ010000001">
    <property type="protein sequence ID" value="MFC5453291.1"/>
    <property type="molecule type" value="Genomic_DNA"/>
</dbReference>
<proteinExistence type="predicted"/>
<feature type="compositionally biased region" description="Acidic residues" evidence="1">
    <location>
        <begin position="16"/>
        <end position="28"/>
    </location>
</feature>
<keyword evidence="3" id="KW-1185">Reference proteome</keyword>
<feature type="region of interest" description="Disordered" evidence="1">
    <location>
        <begin position="1"/>
        <end position="54"/>
    </location>
</feature>
<feature type="region of interest" description="Disordered" evidence="1">
    <location>
        <begin position="75"/>
        <end position="96"/>
    </location>
</feature>
<organism evidence="2 3">
    <name type="scientific">Prosthecobacter fluviatilis</name>
    <dbReference type="NCBI Taxonomy" id="445931"/>
    <lineage>
        <taxon>Bacteria</taxon>
        <taxon>Pseudomonadati</taxon>
        <taxon>Verrucomicrobiota</taxon>
        <taxon>Verrucomicrobiia</taxon>
        <taxon>Verrucomicrobiales</taxon>
        <taxon>Verrucomicrobiaceae</taxon>
        <taxon>Prosthecobacter</taxon>
    </lineage>
</organism>
<comment type="caution">
    <text evidence="2">The sequence shown here is derived from an EMBL/GenBank/DDBJ whole genome shotgun (WGS) entry which is preliminary data.</text>
</comment>
<dbReference type="RefSeq" id="WP_377162228.1">
    <property type="nucleotide sequence ID" value="NZ_JBHSMQ010000001.1"/>
</dbReference>
<gene>
    <name evidence="2" type="ORF">ACFQDI_00360</name>
</gene>
<evidence type="ECO:0000256" key="1">
    <source>
        <dbReference type="SAM" id="MobiDB-lite"/>
    </source>
</evidence>
<accession>A0ABW0KKR2</accession>